<sequence length="336" mass="39223">MTLEPIEPEIAVESYLKAVSNELAKSTQYAHKSRLGHFVRWCGEQNLDNLNELTGRKIQQYRVWRREDGDLSKPSEKTQMDTLRVFVRWLESIDAVEQDLHVKVRSPSLSPEENARDVMLERETADKVLSHLRKYEYASRPHVSMALLWHTMMRVGAARALDLSDYYRKEQYLEVVHRPETDTPIKNKQRGERLVAVSDEIAEVIDDWIQDRRPDVVDEHGREPLLATSQGRPHPTTLRKYCYQQTRPCVYTKHCPHNRDIKKCPATDDQEPYSCPSVVSPHAIRRGAITNSLKQDVPEKIVGDRANVSQDVLEKHYDRRSEREKMEQRRGYLDNL</sequence>
<dbReference type="Gene3D" id="1.10.443.10">
    <property type="entry name" value="Intergrase catalytic core"/>
    <property type="match status" value="1"/>
</dbReference>
<name>A0ABD5RVZ1_9EURY</name>
<comment type="caution">
    <text evidence="7">The sequence shown here is derived from an EMBL/GenBank/DDBJ whole genome shotgun (WGS) entry which is preliminary data.</text>
</comment>
<keyword evidence="3" id="KW-0233">DNA recombination</keyword>
<evidence type="ECO:0000313" key="8">
    <source>
        <dbReference type="Proteomes" id="UP001596328"/>
    </source>
</evidence>
<dbReference type="PROSITE" id="PS51900">
    <property type="entry name" value="CB"/>
    <property type="match status" value="1"/>
</dbReference>
<dbReference type="Gene3D" id="1.10.150.130">
    <property type="match status" value="1"/>
</dbReference>
<dbReference type="PANTHER" id="PTHR30349">
    <property type="entry name" value="PHAGE INTEGRASE-RELATED"/>
    <property type="match status" value="1"/>
</dbReference>
<keyword evidence="2 4" id="KW-0238">DNA-binding</keyword>
<gene>
    <name evidence="7" type="ORF">ACFQE1_03000</name>
</gene>
<dbReference type="InterPro" id="IPR013762">
    <property type="entry name" value="Integrase-like_cat_sf"/>
</dbReference>
<evidence type="ECO:0000259" key="6">
    <source>
        <dbReference type="PROSITE" id="PS51900"/>
    </source>
</evidence>
<evidence type="ECO:0000256" key="1">
    <source>
        <dbReference type="ARBA" id="ARBA00022908"/>
    </source>
</evidence>
<proteinExistence type="predicted"/>
<dbReference type="SUPFAM" id="SSF56349">
    <property type="entry name" value="DNA breaking-rejoining enzymes"/>
    <property type="match status" value="1"/>
</dbReference>
<reference evidence="7 8" key="1">
    <citation type="journal article" date="2019" name="Int. J. Syst. Evol. Microbiol.">
        <title>The Global Catalogue of Microorganisms (GCM) 10K type strain sequencing project: providing services to taxonomists for standard genome sequencing and annotation.</title>
        <authorList>
            <consortium name="The Broad Institute Genomics Platform"/>
            <consortium name="The Broad Institute Genome Sequencing Center for Infectious Disease"/>
            <person name="Wu L."/>
            <person name="Ma J."/>
        </authorList>
    </citation>
    <scope>NUCLEOTIDE SEQUENCE [LARGE SCALE GENOMIC DNA]</scope>
    <source>
        <strain evidence="7 8">NBRC 111368</strain>
    </source>
</reference>
<dbReference type="InterPro" id="IPR011010">
    <property type="entry name" value="DNA_brk_join_enz"/>
</dbReference>
<organism evidence="7 8">
    <name type="scientific">Halobium palmae</name>
    <dbReference type="NCBI Taxonomy" id="1776492"/>
    <lineage>
        <taxon>Archaea</taxon>
        <taxon>Methanobacteriati</taxon>
        <taxon>Methanobacteriota</taxon>
        <taxon>Stenosarchaea group</taxon>
        <taxon>Halobacteria</taxon>
        <taxon>Halobacteriales</taxon>
        <taxon>Haloferacaceae</taxon>
        <taxon>Halobium</taxon>
    </lineage>
</organism>
<evidence type="ECO:0000256" key="4">
    <source>
        <dbReference type="PROSITE-ProRule" id="PRU01248"/>
    </source>
</evidence>
<feature type="domain" description="Core-binding (CB)" evidence="6">
    <location>
        <begin position="6"/>
        <end position="91"/>
    </location>
</feature>
<dbReference type="Pfam" id="PF00589">
    <property type="entry name" value="Phage_integrase"/>
    <property type="match status" value="1"/>
</dbReference>
<evidence type="ECO:0000256" key="2">
    <source>
        <dbReference type="ARBA" id="ARBA00023125"/>
    </source>
</evidence>
<dbReference type="AlphaFoldDB" id="A0ABD5RVZ1"/>
<dbReference type="EMBL" id="JBHSWU010000014">
    <property type="protein sequence ID" value="MFC6723377.1"/>
    <property type="molecule type" value="Genomic_DNA"/>
</dbReference>
<evidence type="ECO:0000256" key="3">
    <source>
        <dbReference type="ARBA" id="ARBA00023172"/>
    </source>
</evidence>
<feature type="region of interest" description="Disordered" evidence="5">
    <location>
        <begin position="317"/>
        <end position="336"/>
    </location>
</feature>
<dbReference type="GO" id="GO:0015074">
    <property type="term" value="P:DNA integration"/>
    <property type="evidence" value="ECO:0007669"/>
    <property type="project" value="UniProtKB-KW"/>
</dbReference>
<dbReference type="GO" id="GO:0006310">
    <property type="term" value="P:DNA recombination"/>
    <property type="evidence" value="ECO:0007669"/>
    <property type="project" value="UniProtKB-KW"/>
</dbReference>
<dbReference type="InterPro" id="IPR050090">
    <property type="entry name" value="Tyrosine_recombinase_XerCD"/>
</dbReference>
<dbReference type="CDD" id="cd00397">
    <property type="entry name" value="DNA_BRE_C"/>
    <property type="match status" value="1"/>
</dbReference>
<keyword evidence="1" id="KW-0229">DNA integration</keyword>
<evidence type="ECO:0000313" key="7">
    <source>
        <dbReference type="EMBL" id="MFC6723377.1"/>
    </source>
</evidence>
<dbReference type="Proteomes" id="UP001596328">
    <property type="component" value="Unassembled WGS sequence"/>
</dbReference>
<protein>
    <submittedName>
        <fullName evidence="7">Tyrosine-type recombinase/integrase</fullName>
    </submittedName>
</protein>
<dbReference type="PANTHER" id="PTHR30349:SF41">
    <property type="entry name" value="INTEGRASE_RECOMBINASE PROTEIN MJ0367-RELATED"/>
    <property type="match status" value="1"/>
</dbReference>
<dbReference type="GO" id="GO:0003677">
    <property type="term" value="F:DNA binding"/>
    <property type="evidence" value="ECO:0007669"/>
    <property type="project" value="UniProtKB-UniRule"/>
</dbReference>
<evidence type="ECO:0000256" key="5">
    <source>
        <dbReference type="SAM" id="MobiDB-lite"/>
    </source>
</evidence>
<dbReference type="InterPro" id="IPR010998">
    <property type="entry name" value="Integrase_recombinase_N"/>
</dbReference>
<keyword evidence="8" id="KW-1185">Reference proteome</keyword>
<dbReference type="InterPro" id="IPR002104">
    <property type="entry name" value="Integrase_catalytic"/>
</dbReference>
<accession>A0ABD5RVZ1</accession>
<dbReference type="InterPro" id="IPR044068">
    <property type="entry name" value="CB"/>
</dbReference>